<evidence type="ECO:0000256" key="2">
    <source>
        <dbReference type="ARBA" id="ARBA00022475"/>
    </source>
</evidence>
<organism evidence="8 9">
    <name type="scientific">Acropora cervicornis</name>
    <name type="common">Staghorn coral</name>
    <dbReference type="NCBI Taxonomy" id="6130"/>
    <lineage>
        <taxon>Eukaryota</taxon>
        <taxon>Metazoa</taxon>
        <taxon>Cnidaria</taxon>
        <taxon>Anthozoa</taxon>
        <taxon>Hexacorallia</taxon>
        <taxon>Scleractinia</taxon>
        <taxon>Astrocoeniina</taxon>
        <taxon>Acroporidae</taxon>
        <taxon>Acropora</taxon>
    </lineage>
</organism>
<dbReference type="SUPFAM" id="SSF81321">
    <property type="entry name" value="Family A G protein-coupled receptor-like"/>
    <property type="match status" value="1"/>
</dbReference>
<keyword evidence="4 6" id="KW-1133">Transmembrane helix</keyword>
<dbReference type="PRINTS" id="PR00237">
    <property type="entry name" value="GPCRRHODOPSN"/>
</dbReference>
<proteinExistence type="predicted"/>
<feature type="transmembrane region" description="Helical" evidence="6">
    <location>
        <begin position="153"/>
        <end position="176"/>
    </location>
</feature>
<feature type="transmembrane region" description="Helical" evidence="6">
    <location>
        <begin position="56"/>
        <end position="77"/>
    </location>
</feature>
<dbReference type="PROSITE" id="PS50262">
    <property type="entry name" value="G_PROTEIN_RECEP_F1_2"/>
    <property type="match status" value="1"/>
</dbReference>
<evidence type="ECO:0000313" key="8">
    <source>
        <dbReference type="EMBL" id="KAK2558428.1"/>
    </source>
</evidence>
<evidence type="ECO:0000256" key="6">
    <source>
        <dbReference type="SAM" id="Phobius"/>
    </source>
</evidence>
<evidence type="ECO:0000256" key="4">
    <source>
        <dbReference type="ARBA" id="ARBA00022989"/>
    </source>
</evidence>
<dbReference type="EMBL" id="JARQWQ010000044">
    <property type="protein sequence ID" value="KAK2558428.1"/>
    <property type="molecule type" value="Genomic_DNA"/>
</dbReference>
<evidence type="ECO:0000256" key="1">
    <source>
        <dbReference type="ARBA" id="ARBA00004651"/>
    </source>
</evidence>
<evidence type="ECO:0000313" key="9">
    <source>
        <dbReference type="Proteomes" id="UP001249851"/>
    </source>
</evidence>
<dbReference type="Gene3D" id="1.20.1070.10">
    <property type="entry name" value="Rhodopsin 7-helix transmembrane proteins"/>
    <property type="match status" value="2"/>
</dbReference>
<feature type="transmembrane region" description="Helical" evidence="6">
    <location>
        <begin position="97"/>
        <end position="125"/>
    </location>
</feature>
<keyword evidence="5 6" id="KW-0472">Membrane</keyword>
<dbReference type="InterPro" id="IPR000276">
    <property type="entry name" value="GPCR_Rhodpsn"/>
</dbReference>
<evidence type="ECO:0000256" key="5">
    <source>
        <dbReference type="ARBA" id="ARBA00023136"/>
    </source>
</evidence>
<dbReference type="AlphaFoldDB" id="A0AAD9QBV2"/>
<dbReference type="GO" id="GO:0004930">
    <property type="term" value="F:G protein-coupled receptor activity"/>
    <property type="evidence" value="ECO:0007669"/>
    <property type="project" value="InterPro"/>
</dbReference>
<feature type="non-terminal residue" evidence="8">
    <location>
        <position position="298"/>
    </location>
</feature>
<dbReference type="Pfam" id="PF00001">
    <property type="entry name" value="7tm_1"/>
    <property type="match status" value="1"/>
</dbReference>
<comment type="caution">
    <text evidence="8">The sequence shown here is derived from an EMBL/GenBank/DDBJ whole genome shotgun (WGS) entry which is preliminary data.</text>
</comment>
<gene>
    <name evidence="8" type="ORF">P5673_019136</name>
</gene>
<sequence length="298" mass="32862">MVDQACRDIISSLNSAFALTVFTAIFNSVFSIFAVVGNIIVLIAIWQTPSLQKPSIILLSGLALADAGVGLVVQPVYTSIHALIATNHTDICFLSYHTYLVVACTFLSVCSGLICFAYVQIYLVVRRQKAKINVQLQNSPQNMTEKIKTALQTFILVLAFSLFSAPYLCVMITIQILQPQKIHWLALDCSVSIVLTNSSINPILYCWRNEKMRGAVKKVVRVLWKRLSTGFEAETGQSIFPRRVPQSPLSGGMSRKRHAYFTEGTVVASLSNDISDNGCADCNIPFAQTTNDPCQDKD</sequence>
<keyword evidence="3 6" id="KW-0812">Transmembrane</keyword>
<accession>A0AAD9QBV2</accession>
<dbReference type="PANTHER" id="PTHR22750">
    <property type="entry name" value="G-PROTEIN COUPLED RECEPTOR"/>
    <property type="match status" value="1"/>
</dbReference>
<dbReference type="Proteomes" id="UP001249851">
    <property type="component" value="Unassembled WGS sequence"/>
</dbReference>
<keyword evidence="9" id="KW-1185">Reference proteome</keyword>
<reference evidence="8" key="1">
    <citation type="journal article" date="2023" name="G3 (Bethesda)">
        <title>Whole genome assembly and annotation of the endangered Caribbean coral Acropora cervicornis.</title>
        <authorList>
            <person name="Selwyn J.D."/>
            <person name="Vollmer S.V."/>
        </authorList>
    </citation>
    <scope>NUCLEOTIDE SEQUENCE</scope>
    <source>
        <strain evidence="8">K2</strain>
    </source>
</reference>
<dbReference type="SMART" id="SM01381">
    <property type="entry name" value="7TM_GPCR_Srsx"/>
    <property type="match status" value="1"/>
</dbReference>
<name>A0AAD9QBV2_ACRCE</name>
<feature type="domain" description="G-protein coupled receptors family 1 profile" evidence="7">
    <location>
        <begin position="92"/>
        <end position="205"/>
    </location>
</feature>
<feature type="transmembrane region" description="Helical" evidence="6">
    <location>
        <begin position="17"/>
        <end position="44"/>
    </location>
</feature>
<dbReference type="CDD" id="cd00637">
    <property type="entry name" value="7tm_classA_rhodopsin-like"/>
    <property type="match status" value="1"/>
</dbReference>
<evidence type="ECO:0000256" key="3">
    <source>
        <dbReference type="ARBA" id="ARBA00022692"/>
    </source>
</evidence>
<protein>
    <recommendedName>
        <fullName evidence="7">G-protein coupled receptors family 1 profile domain-containing protein</fullName>
    </recommendedName>
</protein>
<dbReference type="GO" id="GO:0005886">
    <property type="term" value="C:plasma membrane"/>
    <property type="evidence" value="ECO:0007669"/>
    <property type="project" value="UniProtKB-SubCell"/>
</dbReference>
<dbReference type="InterPro" id="IPR017452">
    <property type="entry name" value="GPCR_Rhodpsn_7TM"/>
</dbReference>
<comment type="subcellular location">
    <subcellularLocation>
        <location evidence="1">Cell membrane</location>
        <topology evidence="1">Multi-pass membrane protein</topology>
    </subcellularLocation>
</comment>
<evidence type="ECO:0000259" key="7">
    <source>
        <dbReference type="PROSITE" id="PS50262"/>
    </source>
</evidence>
<keyword evidence="2" id="KW-1003">Cell membrane</keyword>
<reference evidence="8" key="2">
    <citation type="journal article" date="2023" name="Science">
        <title>Genomic signatures of disease resistance in endangered staghorn corals.</title>
        <authorList>
            <person name="Vollmer S.V."/>
            <person name="Selwyn J.D."/>
            <person name="Despard B.A."/>
            <person name="Roesel C.L."/>
        </authorList>
    </citation>
    <scope>NUCLEOTIDE SEQUENCE</scope>
    <source>
        <strain evidence="8">K2</strain>
    </source>
</reference>